<sequence length="292" mass="31047">MYFRRLIIGLLCLAGLAVVLDFGVAAYSEYRVSRLLRTGSDLKADPEVTFHESVLSPFVSQAADGEYEKVKIRARAVQADIPGDITIEADLYGVRLPVGDLVDGAVNSVPVDEVQATMRIEPVEMGQLFKIPDLQVLGPPADKSDGSGGSGGSGITSTPLKPGLIRLVGTIPPVTENDNTATASSSSNAPKKKVVSVLAELRLDGDQVHIIATDIYRDTTSTPAAVVPEAEKAEEVPEADKATVLAYFTRTIDTRALPFGIQPTKVRALGGQIIVEGTAKNVTLDLDRLQQP</sequence>
<protein>
    <submittedName>
        <fullName evidence="2">DUF2993 domain-containing protein</fullName>
    </submittedName>
</protein>
<comment type="caution">
    <text evidence="2">The sequence shown here is derived from an EMBL/GenBank/DDBJ whole genome shotgun (WGS) entry which is preliminary data.</text>
</comment>
<feature type="region of interest" description="Disordered" evidence="1">
    <location>
        <begin position="139"/>
        <end position="160"/>
    </location>
</feature>
<evidence type="ECO:0000256" key="1">
    <source>
        <dbReference type="SAM" id="MobiDB-lite"/>
    </source>
</evidence>
<name>A0ABS1MAL0_9NOCA</name>
<evidence type="ECO:0000313" key="3">
    <source>
        <dbReference type="Proteomes" id="UP000602198"/>
    </source>
</evidence>
<dbReference type="RefSeq" id="WP_201951086.1">
    <property type="nucleotide sequence ID" value="NZ_JAERRJ010000009.1"/>
</dbReference>
<keyword evidence="3" id="KW-1185">Reference proteome</keyword>
<dbReference type="InterPro" id="IPR021373">
    <property type="entry name" value="DUF2993"/>
</dbReference>
<gene>
    <name evidence="2" type="ORF">JK358_24675</name>
</gene>
<proteinExistence type="predicted"/>
<accession>A0ABS1MAL0</accession>
<evidence type="ECO:0000313" key="2">
    <source>
        <dbReference type="EMBL" id="MBL1077606.1"/>
    </source>
</evidence>
<dbReference type="EMBL" id="JAERRJ010000009">
    <property type="protein sequence ID" value="MBL1077606.1"/>
    <property type="molecule type" value="Genomic_DNA"/>
</dbReference>
<organism evidence="2 3">
    <name type="scientific">Nocardia acididurans</name>
    <dbReference type="NCBI Taxonomy" id="2802282"/>
    <lineage>
        <taxon>Bacteria</taxon>
        <taxon>Bacillati</taxon>
        <taxon>Actinomycetota</taxon>
        <taxon>Actinomycetes</taxon>
        <taxon>Mycobacteriales</taxon>
        <taxon>Nocardiaceae</taxon>
        <taxon>Nocardia</taxon>
    </lineage>
</organism>
<dbReference type="Proteomes" id="UP000602198">
    <property type="component" value="Unassembled WGS sequence"/>
</dbReference>
<dbReference type="Pfam" id="PF11209">
    <property type="entry name" value="LmeA"/>
    <property type="match status" value="1"/>
</dbReference>
<reference evidence="2 3" key="1">
    <citation type="submission" date="2021-01" db="EMBL/GenBank/DDBJ databases">
        <title>WGS of actinomycetes isolated from Thailand.</title>
        <authorList>
            <person name="Thawai C."/>
        </authorList>
    </citation>
    <scope>NUCLEOTIDE SEQUENCE [LARGE SCALE GENOMIC DNA]</scope>
    <source>
        <strain evidence="2 3">LPG 2</strain>
    </source>
</reference>